<keyword evidence="3 6" id="KW-0464">Manganese</keyword>
<evidence type="ECO:0000256" key="6">
    <source>
        <dbReference type="HAMAP-Rule" id="MF_01876"/>
    </source>
</evidence>
<keyword evidence="8" id="KW-1185">Reference proteome</keyword>
<dbReference type="EMBL" id="CP018076">
    <property type="protein sequence ID" value="APE43342.1"/>
    <property type="molecule type" value="Genomic_DNA"/>
</dbReference>
<dbReference type="GO" id="GO:0046113">
    <property type="term" value="P:nucleobase catabolic process"/>
    <property type="evidence" value="ECO:0007669"/>
    <property type="project" value="UniProtKB-UniRule"/>
</dbReference>
<keyword evidence="2 6" id="KW-0378">Hydrolase</keyword>
<feature type="binding site" evidence="6">
    <location>
        <position position="106"/>
    </location>
    <ligand>
        <name>substrate</name>
    </ligand>
</feature>
<feature type="binding site" evidence="6">
    <location>
        <position position="138"/>
    </location>
    <ligand>
        <name>Mn(2+)</name>
        <dbReference type="ChEBI" id="CHEBI:29035"/>
    </ligand>
</feature>
<dbReference type="HAMAP" id="MF_01876">
    <property type="entry name" value="PsiMP_glycosidase"/>
    <property type="match status" value="1"/>
</dbReference>
<dbReference type="GO" id="GO:0016798">
    <property type="term" value="F:hydrolase activity, acting on glycosyl bonds"/>
    <property type="evidence" value="ECO:0007669"/>
    <property type="project" value="UniProtKB-KW"/>
</dbReference>
<comment type="cofactor">
    <cofactor evidence="6">
        <name>Mn(2+)</name>
        <dbReference type="ChEBI" id="CHEBI:29035"/>
    </cofactor>
    <text evidence="6">Binds 1 Mn(2+) ion per subunit.</text>
</comment>
<keyword evidence="5 6" id="KW-0326">Glycosidase</keyword>
<reference evidence="7 8" key="1">
    <citation type="submission" date="2016-11" db="EMBL/GenBank/DDBJ databases">
        <title>Complete genome sequence of Sulfitobacter sp. AM1-D1, a toxic bacteria associated with marine dinoflagellate Alexandrium minutum in East China Sea.</title>
        <authorList>
            <person name="Yang Q."/>
            <person name="Zhang X."/>
            <person name="Tian X."/>
        </authorList>
    </citation>
    <scope>NUCLEOTIDE SEQUENCE [LARGE SCALE GENOMIC DNA]</scope>
    <source>
        <strain evidence="7 8">AM1-D1</strain>
    </source>
</reference>
<dbReference type="Gene3D" id="3.40.1790.10">
    <property type="entry name" value="Indigoidine synthase domain"/>
    <property type="match status" value="1"/>
</dbReference>
<evidence type="ECO:0000256" key="2">
    <source>
        <dbReference type="ARBA" id="ARBA00022801"/>
    </source>
</evidence>
<dbReference type="KEGG" id="suam:BOO69_07875"/>
<dbReference type="AlphaFoldDB" id="A0A1J0WGT5"/>
<dbReference type="InterPro" id="IPR007342">
    <property type="entry name" value="PsuG"/>
</dbReference>
<dbReference type="SUPFAM" id="SSF110581">
    <property type="entry name" value="Indigoidine synthase A-like"/>
    <property type="match status" value="1"/>
</dbReference>
<name>A0A1J0WGT5_9RHOB</name>
<evidence type="ECO:0000313" key="8">
    <source>
        <dbReference type="Proteomes" id="UP000181897"/>
    </source>
</evidence>
<dbReference type="GO" id="GO:0005737">
    <property type="term" value="C:cytoplasm"/>
    <property type="evidence" value="ECO:0007669"/>
    <property type="project" value="TreeGrafter"/>
</dbReference>
<dbReference type="STRING" id="1917485.BOO69_07875"/>
<dbReference type="Proteomes" id="UP000181897">
    <property type="component" value="Chromosome"/>
</dbReference>
<feature type="binding site" evidence="6">
    <location>
        <position position="86"/>
    </location>
    <ligand>
        <name>substrate</name>
    </ligand>
</feature>
<feature type="binding site" evidence="6">
    <location>
        <begin position="140"/>
        <end position="142"/>
    </location>
    <ligand>
        <name>substrate</name>
    </ligand>
</feature>
<dbReference type="RefSeq" id="WP_071971674.1">
    <property type="nucleotide sequence ID" value="NZ_CP018076.1"/>
</dbReference>
<dbReference type="InterPro" id="IPR022830">
    <property type="entry name" value="Indigdn_synthA-like"/>
</dbReference>
<evidence type="ECO:0000256" key="1">
    <source>
        <dbReference type="ARBA" id="ARBA00022723"/>
    </source>
</evidence>
<keyword evidence="1 6" id="KW-0479">Metal-binding</keyword>
<comment type="subunit">
    <text evidence="6">Homotrimer.</text>
</comment>
<organism evidence="7 8">
    <name type="scientific">Sulfitobacter alexandrii</name>
    <dbReference type="NCBI Taxonomy" id="1917485"/>
    <lineage>
        <taxon>Bacteria</taxon>
        <taxon>Pseudomonadati</taxon>
        <taxon>Pseudomonadota</taxon>
        <taxon>Alphaproteobacteria</taxon>
        <taxon>Rhodobacterales</taxon>
        <taxon>Roseobacteraceae</taxon>
        <taxon>Sulfitobacter</taxon>
    </lineage>
</organism>
<feature type="active site" description="Nucleophile" evidence="6">
    <location>
        <position position="159"/>
    </location>
</feature>
<accession>A0A1J0WGT5</accession>
<evidence type="ECO:0000256" key="3">
    <source>
        <dbReference type="ARBA" id="ARBA00023211"/>
    </source>
</evidence>
<comment type="similarity">
    <text evidence="6">Belongs to the pseudouridine-5'-phosphate glycosidase family.</text>
</comment>
<evidence type="ECO:0000256" key="5">
    <source>
        <dbReference type="ARBA" id="ARBA00023295"/>
    </source>
</evidence>
<comment type="catalytic activity">
    <reaction evidence="6">
        <text>D-ribose 5-phosphate + uracil = psi-UMP + H2O</text>
        <dbReference type="Rhea" id="RHEA:18337"/>
        <dbReference type="ChEBI" id="CHEBI:15377"/>
        <dbReference type="ChEBI" id="CHEBI:17568"/>
        <dbReference type="ChEBI" id="CHEBI:58380"/>
        <dbReference type="ChEBI" id="CHEBI:78346"/>
        <dbReference type="EC" id="4.2.1.70"/>
    </reaction>
</comment>
<dbReference type="GO" id="GO:0004730">
    <property type="term" value="F:pseudouridylate synthase activity"/>
    <property type="evidence" value="ECO:0007669"/>
    <property type="project" value="UniProtKB-UniRule"/>
</dbReference>
<evidence type="ECO:0000313" key="7">
    <source>
        <dbReference type="EMBL" id="APE43342.1"/>
    </source>
</evidence>
<dbReference type="EC" id="4.2.1.70" evidence="6"/>
<gene>
    <name evidence="6" type="primary">psuG</name>
    <name evidence="7" type="ORF">BOO69_07875</name>
</gene>
<feature type="active site" description="Proton donor" evidence="6">
    <location>
        <position position="25"/>
    </location>
</feature>
<proteinExistence type="inferred from homology"/>
<sequence length="305" mass="30991">MTLPLTFSAEVAQARAAGTPIVALESTIITHGMPHPQNIEVARAVEADIRTAGAVPATIAVLDGQLHIGLETTELDALAQARNVAKLSRADLAACIARGGTGATTVAATMIAARLAGIAVFATGGIGGVHKGAEDSFDISADLMELAQTPVTVVAAGAKAILDVAKTLEVLETQGVPVIAVGQDSFPAFWSASSPLKAPLRMDDPAQIAKAHTLRAALGLPGGQLVANPIPAEDEIPAAEMAPVIAQAQADAKAHGISGKAVTPYLLQRIFELTDGRSLTANIALVRNNARLAAGIAAEIARQAA</sequence>
<dbReference type="PANTHER" id="PTHR42909:SF1">
    <property type="entry name" value="CARBOHYDRATE KINASE PFKB DOMAIN-CONTAINING PROTEIN"/>
    <property type="match status" value="1"/>
</dbReference>
<dbReference type="Pfam" id="PF04227">
    <property type="entry name" value="Indigoidine_A"/>
    <property type="match status" value="1"/>
</dbReference>
<keyword evidence="4 6" id="KW-0456">Lyase</keyword>
<protein>
    <recommendedName>
        <fullName evidence="6">Pseudouridine-5'-phosphate glycosidase</fullName>
        <shortName evidence="6">PsiMP glycosidase</shortName>
        <ecNumber evidence="6">4.2.1.70</ecNumber>
    </recommendedName>
</protein>
<dbReference type="OrthoDB" id="9805870at2"/>
<dbReference type="GO" id="GO:0046872">
    <property type="term" value="F:metal ion binding"/>
    <property type="evidence" value="ECO:0007669"/>
    <property type="project" value="UniProtKB-KW"/>
</dbReference>
<dbReference type="PANTHER" id="PTHR42909">
    <property type="entry name" value="ZGC:136858"/>
    <property type="match status" value="1"/>
</dbReference>
<comment type="function">
    <text evidence="6">Catalyzes the reversible cleavage of pseudouridine 5'-phosphate (PsiMP) to ribose 5-phosphate and uracil. Functions biologically in the cleavage direction, as part of a pseudouridine degradation pathway.</text>
</comment>
<evidence type="ECO:0000256" key="4">
    <source>
        <dbReference type="ARBA" id="ARBA00023239"/>
    </source>
</evidence>